<dbReference type="NCBIfam" id="NF038402">
    <property type="entry name" value="TroA_like"/>
    <property type="match status" value="1"/>
</dbReference>
<evidence type="ECO:0000313" key="5">
    <source>
        <dbReference type="Proteomes" id="UP001597158"/>
    </source>
</evidence>
<name>A0ABW3WDR2_9RHOO</name>
<organism evidence="4 5">
    <name type="scientific">Thauera mechernichensis</name>
    <dbReference type="NCBI Taxonomy" id="82788"/>
    <lineage>
        <taxon>Bacteria</taxon>
        <taxon>Pseudomonadati</taxon>
        <taxon>Pseudomonadota</taxon>
        <taxon>Betaproteobacteria</taxon>
        <taxon>Rhodocyclales</taxon>
        <taxon>Zoogloeaceae</taxon>
        <taxon>Thauera</taxon>
    </lineage>
</organism>
<protein>
    <submittedName>
        <fullName evidence="4">Cobalamin-binding protein</fullName>
    </submittedName>
</protein>
<dbReference type="Gene3D" id="3.40.50.1980">
    <property type="entry name" value="Nitrogenase molybdenum iron protein domain"/>
    <property type="match status" value="2"/>
</dbReference>
<feature type="signal peptide" evidence="2">
    <location>
        <begin position="1"/>
        <end position="35"/>
    </location>
</feature>
<dbReference type="RefSeq" id="WP_002940066.1">
    <property type="nucleotide sequence ID" value="NZ_JARQZE010000010.1"/>
</dbReference>
<dbReference type="CDD" id="cd01144">
    <property type="entry name" value="BtuF"/>
    <property type="match status" value="1"/>
</dbReference>
<evidence type="ECO:0000313" key="4">
    <source>
        <dbReference type="EMBL" id="MFD1263073.1"/>
    </source>
</evidence>
<feature type="chain" id="PRO_5046597332" evidence="2">
    <location>
        <begin position="36"/>
        <end position="320"/>
    </location>
</feature>
<dbReference type="Proteomes" id="UP001597158">
    <property type="component" value="Unassembled WGS sequence"/>
</dbReference>
<reference evidence="5" key="1">
    <citation type="journal article" date="2019" name="Int. J. Syst. Evol. Microbiol.">
        <title>The Global Catalogue of Microorganisms (GCM) 10K type strain sequencing project: providing services to taxonomists for standard genome sequencing and annotation.</title>
        <authorList>
            <consortium name="The Broad Institute Genomics Platform"/>
            <consortium name="The Broad Institute Genome Sequencing Center for Infectious Disease"/>
            <person name="Wu L."/>
            <person name="Ma J."/>
        </authorList>
    </citation>
    <scope>NUCLEOTIDE SEQUENCE [LARGE SCALE GENOMIC DNA]</scope>
    <source>
        <strain evidence="5">CCUG 48884</strain>
    </source>
</reference>
<evidence type="ECO:0000256" key="2">
    <source>
        <dbReference type="SAM" id="SignalP"/>
    </source>
</evidence>
<dbReference type="PANTHER" id="PTHR30535">
    <property type="entry name" value="VITAMIN B12-BINDING PROTEIN"/>
    <property type="match status" value="1"/>
</dbReference>
<accession>A0ABW3WDR2</accession>
<sequence>MNQASSPTRHIGACLSTAARVTAALVLASSGTALAQIELTDDAGKVVRLQRPAQRIVSLAPHVTELLFAAGAGEHVVGVVAYSDYPPAARELPQVGSYTQVDLEAVARLRPDLVVGWRSGNRGQHLERLQALGIPIWINEPRSLDDVARSLESLGALAGSSTVANANASAFRQRHAELRARYSEQAPVRTFYQIWNRPLMTINDEHLIADVIRLCGGQNVFGTLPQLAPTIGVEGVLAANPEAIVASGMGEARPEWLDEWKRWPALAATTADNLFFVPPDLLQRHTPRILDGAQQLCAHLETARSRRASAQPAAAGTQER</sequence>
<feature type="domain" description="Fe/B12 periplasmic-binding" evidence="3">
    <location>
        <begin position="55"/>
        <end position="304"/>
    </location>
</feature>
<evidence type="ECO:0000259" key="3">
    <source>
        <dbReference type="PROSITE" id="PS50983"/>
    </source>
</evidence>
<keyword evidence="5" id="KW-1185">Reference proteome</keyword>
<gene>
    <name evidence="4" type="ORF">ACFQ4M_05710</name>
</gene>
<dbReference type="PANTHER" id="PTHR30535:SF34">
    <property type="entry name" value="MOLYBDATE-BINDING PROTEIN MOLA"/>
    <property type="match status" value="1"/>
</dbReference>
<comment type="caution">
    <text evidence="4">The sequence shown here is derived from an EMBL/GenBank/DDBJ whole genome shotgun (WGS) entry which is preliminary data.</text>
</comment>
<dbReference type="EMBL" id="JBHTMC010000010">
    <property type="protein sequence ID" value="MFD1263073.1"/>
    <property type="molecule type" value="Genomic_DNA"/>
</dbReference>
<keyword evidence="1 2" id="KW-0732">Signal</keyword>
<dbReference type="InterPro" id="IPR002491">
    <property type="entry name" value="ABC_transptr_periplasmic_BD"/>
</dbReference>
<dbReference type="Pfam" id="PF01497">
    <property type="entry name" value="Peripla_BP_2"/>
    <property type="match status" value="1"/>
</dbReference>
<evidence type="ECO:0000256" key="1">
    <source>
        <dbReference type="ARBA" id="ARBA00022729"/>
    </source>
</evidence>
<dbReference type="InterPro" id="IPR054828">
    <property type="entry name" value="Vit_B12_bind_prot"/>
</dbReference>
<dbReference type="SUPFAM" id="SSF53807">
    <property type="entry name" value="Helical backbone' metal receptor"/>
    <property type="match status" value="1"/>
</dbReference>
<dbReference type="InterPro" id="IPR050902">
    <property type="entry name" value="ABC_Transporter_SBP"/>
</dbReference>
<proteinExistence type="predicted"/>
<dbReference type="PROSITE" id="PS50983">
    <property type="entry name" value="FE_B12_PBP"/>
    <property type="match status" value="1"/>
</dbReference>